<feature type="transmembrane region" description="Helical" evidence="1">
    <location>
        <begin position="7"/>
        <end position="25"/>
    </location>
</feature>
<dbReference type="STRING" id="1464123.SAMN05444126_11955"/>
<reference evidence="3" key="1">
    <citation type="submission" date="2016-10" db="EMBL/GenBank/DDBJ databases">
        <authorList>
            <person name="de Groot N.N."/>
        </authorList>
    </citation>
    <scope>NUCLEOTIDE SEQUENCE [LARGE SCALE GENOMIC DNA]</scope>
    <source>
        <strain evidence="3">10nlg</strain>
    </source>
</reference>
<gene>
    <name evidence="2" type="ORF">SAMN05444126_11955</name>
</gene>
<name>A0A1H9VC37_9BACI</name>
<evidence type="ECO:0008006" key="4">
    <source>
        <dbReference type="Google" id="ProtNLM"/>
    </source>
</evidence>
<sequence>MNDIPRLLIFLGVILVIAGLLWQVGGRFISLGRLPGDFLFRGENTTFYFPLMTSIIISIVLSLLFFVFGRFR</sequence>
<keyword evidence="1" id="KW-0812">Transmembrane</keyword>
<keyword evidence="1" id="KW-0472">Membrane</keyword>
<organism evidence="2 3">
    <name type="scientific">Salisediminibacterium halotolerans</name>
    <dbReference type="NCBI Taxonomy" id="517425"/>
    <lineage>
        <taxon>Bacteria</taxon>
        <taxon>Bacillati</taxon>
        <taxon>Bacillota</taxon>
        <taxon>Bacilli</taxon>
        <taxon>Bacillales</taxon>
        <taxon>Bacillaceae</taxon>
        <taxon>Salisediminibacterium</taxon>
    </lineage>
</organism>
<dbReference type="EMBL" id="FOGV01000019">
    <property type="protein sequence ID" value="SES19139.1"/>
    <property type="molecule type" value="Genomic_DNA"/>
</dbReference>
<protein>
    <recommendedName>
        <fullName evidence="4">DUF2905 domain-containing protein</fullName>
    </recommendedName>
</protein>
<dbReference type="AlphaFoldDB" id="A0A1H9VC37"/>
<dbReference type="InterPro" id="IPR021320">
    <property type="entry name" value="DUF2905"/>
</dbReference>
<dbReference type="PANTHER" id="PTHR36443">
    <property type="entry name" value="BSR5223 PROTEIN"/>
    <property type="match status" value="1"/>
</dbReference>
<keyword evidence="3" id="KW-1185">Reference proteome</keyword>
<dbReference type="RefSeq" id="WP_093073662.1">
    <property type="nucleotide sequence ID" value="NZ_BJVE01000004.1"/>
</dbReference>
<feature type="transmembrane region" description="Helical" evidence="1">
    <location>
        <begin position="45"/>
        <end position="68"/>
    </location>
</feature>
<evidence type="ECO:0000313" key="2">
    <source>
        <dbReference type="EMBL" id="SES19139.1"/>
    </source>
</evidence>
<dbReference type="Pfam" id="PF11146">
    <property type="entry name" value="DUF2905"/>
    <property type="match status" value="1"/>
</dbReference>
<proteinExistence type="predicted"/>
<dbReference type="Proteomes" id="UP000199318">
    <property type="component" value="Unassembled WGS sequence"/>
</dbReference>
<evidence type="ECO:0000313" key="3">
    <source>
        <dbReference type="Proteomes" id="UP000199318"/>
    </source>
</evidence>
<dbReference type="OrthoDB" id="9811610at2"/>
<accession>A0A1H9VC37</accession>
<keyword evidence="1" id="KW-1133">Transmembrane helix</keyword>
<comment type="caution">
    <text evidence="2">The sequence shown here is derived from an EMBL/GenBank/DDBJ whole genome shotgun (WGS) entry which is preliminary data.</text>
</comment>
<evidence type="ECO:0000256" key="1">
    <source>
        <dbReference type="SAM" id="Phobius"/>
    </source>
</evidence>
<dbReference type="PANTHER" id="PTHR36443:SF1">
    <property type="entry name" value="BSR5223 PROTEIN"/>
    <property type="match status" value="1"/>
</dbReference>